<dbReference type="SMART" id="SM01169">
    <property type="entry name" value="DUF1943"/>
    <property type="match status" value="1"/>
</dbReference>
<feature type="non-terminal residue" evidence="12">
    <location>
        <position position="1"/>
    </location>
</feature>
<evidence type="ECO:0000256" key="1">
    <source>
        <dbReference type="ARBA" id="ARBA00004613"/>
    </source>
</evidence>
<evidence type="ECO:0000259" key="11">
    <source>
        <dbReference type="PROSITE" id="PS51211"/>
    </source>
</evidence>
<dbReference type="InterPro" id="IPR050733">
    <property type="entry name" value="Vitellogenin/Apolipophorin"/>
</dbReference>
<evidence type="ECO:0000256" key="10">
    <source>
        <dbReference type="PROSITE-ProRule" id="PRU00557"/>
    </source>
</evidence>
<evidence type="ECO:0000256" key="9">
    <source>
        <dbReference type="ARBA" id="ARBA00023180"/>
    </source>
</evidence>
<proteinExistence type="predicted"/>
<dbReference type="GO" id="GO:0005576">
    <property type="term" value="C:extracellular region"/>
    <property type="evidence" value="ECO:0007669"/>
    <property type="project" value="UniProtKB-SubCell"/>
</dbReference>
<dbReference type="GO" id="GO:0008289">
    <property type="term" value="F:lipid binding"/>
    <property type="evidence" value="ECO:0007669"/>
    <property type="project" value="UniProtKB-KW"/>
</dbReference>
<evidence type="ECO:0000256" key="3">
    <source>
        <dbReference type="ARBA" id="ARBA00022525"/>
    </source>
</evidence>
<dbReference type="Pfam" id="PF06448">
    <property type="entry name" value="DUF1081"/>
    <property type="match status" value="1"/>
</dbReference>
<dbReference type="InterPro" id="IPR009454">
    <property type="entry name" value="Lipid_transpt_open_b-sht"/>
</dbReference>
<keyword evidence="13" id="KW-1185">Reference proteome</keyword>
<dbReference type="PANTHER" id="PTHR23345:SF15">
    <property type="entry name" value="VITELLOGENIN 1-RELATED"/>
    <property type="match status" value="1"/>
</dbReference>
<evidence type="ECO:0000256" key="4">
    <source>
        <dbReference type="ARBA" id="ARBA00022729"/>
    </source>
</evidence>
<dbReference type="InterPro" id="IPR015255">
    <property type="entry name" value="Vitellinogen_open_b-sht"/>
</dbReference>
<keyword evidence="6" id="KW-0445">Lipid transport</keyword>
<keyword evidence="3" id="KW-0964">Secreted</keyword>
<evidence type="ECO:0000256" key="7">
    <source>
        <dbReference type="ARBA" id="ARBA00023121"/>
    </source>
</evidence>
<dbReference type="Gene3D" id="2.30.230.10">
    <property type="entry name" value="Lipovitellin, beta-sheet shell regions, chain A"/>
    <property type="match status" value="1"/>
</dbReference>
<dbReference type="FunFam" id="2.20.50.20:FF:000007">
    <property type="entry name" value="von Willebrand factor type D domaincontaining protein"/>
    <property type="match status" value="1"/>
</dbReference>
<dbReference type="SUPFAM" id="SSF48431">
    <property type="entry name" value="Lipovitellin-phosvitin complex, superhelical domain"/>
    <property type="match status" value="1"/>
</dbReference>
<comment type="caution">
    <text evidence="12">The sequence shown here is derived from an EMBL/GenBank/DDBJ whole genome shotgun (WGS) entry which is preliminary data.</text>
</comment>
<dbReference type="InterPro" id="IPR001747">
    <property type="entry name" value="Vitellogenin_N"/>
</dbReference>
<dbReference type="InterPro" id="IPR011030">
    <property type="entry name" value="Lipovitellin_superhlx_dom"/>
</dbReference>
<dbReference type="Pfam" id="PF01347">
    <property type="entry name" value="Vitellogenin_N"/>
    <property type="match status" value="2"/>
</dbReference>
<organism evidence="12 13">
    <name type="scientific">Rhamnusium bicolor</name>
    <dbReference type="NCBI Taxonomy" id="1586634"/>
    <lineage>
        <taxon>Eukaryota</taxon>
        <taxon>Metazoa</taxon>
        <taxon>Ecdysozoa</taxon>
        <taxon>Arthropoda</taxon>
        <taxon>Hexapoda</taxon>
        <taxon>Insecta</taxon>
        <taxon>Pterygota</taxon>
        <taxon>Neoptera</taxon>
        <taxon>Endopterygota</taxon>
        <taxon>Coleoptera</taxon>
        <taxon>Polyphaga</taxon>
        <taxon>Cucujiformia</taxon>
        <taxon>Chrysomeloidea</taxon>
        <taxon>Cerambycidae</taxon>
        <taxon>Lepturinae</taxon>
        <taxon>Rhagiini</taxon>
        <taxon>Rhamnusium</taxon>
    </lineage>
</organism>
<evidence type="ECO:0000313" key="13">
    <source>
        <dbReference type="Proteomes" id="UP001162156"/>
    </source>
</evidence>
<comment type="caution">
    <text evidence="10">Lacks conserved residue(s) required for the propagation of feature annotation.</text>
</comment>
<dbReference type="GO" id="GO:0005319">
    <property type="term" value="F:lipid transporter activity"/>
    <property type="evidence" value="ECO:0007669"/>
    <property type="project" value="InterPro"/>
</dbReference>
<keyword evidence="2" id="KW-0813">Transport</keyword>
<comment type="subcellular location">
    <subcellularLocation>
        <location evidence="1">Secreted</location>
    </subcellularLocation>
</comment>
<accession>A0AAV8ZK56</accession>
<sequence length="1390" mass="157808">KCVSGAGKFKYGPGTQQNYKYSVEVRSLFNGTSKNESSLYVEGTASLSFLTPCDGLLTLSDIKLTENIPREGSESPEHANSQLFADMISEYSLRLSFKDGIISELCPQDEERSWVLNFKRGVLSMLHNTMRRFDLDHSIDEEDVRGNCPTDYRVLGAKETSLLIEKNKDLNSCQGRSKLHSVIQSTTIPNFQSNIKTENILKSSSQCYLSIDHNIYNEITCREIHVLQPFSNQNAGASTIVVQKLILLNEVITKTINDEVEISRRTSLTFDHVLPSKPTHGELKTSRDLIKQLCKQNENNIQIDLSDLFSKFIHSLRRLSYPSISALYGHARSTCPKGKKNLLDALPFVNTAASVALMTDIILKEPIPESTVNEWEKTFTPNIALSVASLTHTYCIQHSNCRSSDAVYSIVQYLENYLLGILRRSELDRLTYDNRISKKNFFKVIENSNLDVGIRVAAVETFRRLPCEDTRSYFEHIFRNQDEDAEVRIASYLQIMKCPNYLLVRAIRHSLLEEEVNQVGSFIWTHLNNLLKSSVPSRVEIQSLLSEKDLVKKFSGDIRKYSHNFEGSLYFDDYNFGGNYESNVIFSTSSYIPKTGMLNLTVDLFGESVNLLEVYGRAEGFEHYLESFFGPKGSSKTTKENIIEKIRWTRSAEENENIKNDLDKLPNVMSNVAKEPKLSLGLKVFGNELKYASFNGDEEIWSAIETLNPVYHLKRILSGKEINYNKAAMFLDSNYVVPSGAGLPLSLNAIGTTSINIKLYGSLQAAGFSKDKELELDLTADMQPTISLDITGEMSVDAFYASTGIKLKTNMYTDSAIKGVVKIRGTKLVSVKFSLPRQKNEIFGARSELLVRQNDKEEPQSGITTNRVFKSICSWPAVDKTIGLKLCAEYNFANVTKLDNIPYFLLAGPAGFRWYLNKSDPTANTYLFEYKWTQRRDFSVISLTFDTPGSEIKRVLNANLTIDRQSQNLTMLLQSSAGTVLARGKYKNTENEKFLQIALDINNKKHFDASVSLGRNRIKNGFSYKPKVYLGVNGDRVLKLEGSVDWMSKKGVSQYTVDLKFETKRLHSRLFGYISKSESSFEANLYNDYKFLHTKEQRVALKFGVANRSRKNIFVIFGFCNLNSTAYPNFNFISNATLQRSGGHMDLTVKLNQNPLPANHPEADFQNLQFDLIFSYKSFSDNKRTLKVLAAVSRKSSNLALKGEFICESFRHDVNMAVLVKYGNNKEVSITVFWSHPRSTLEQIKTHINVTIPSFTPMILKVEVEEKHPKDYMIEVRGTWFSGHSMTAVGFYQDKSAALSSSHHIKLFLKSPSFKDVNIDLQFYRDNDVLNLDLKGLHDSNDYQLLLHHQIVSPEETKTQAKIKYKTKLYQFLSSFYDGDFKKDSRRATN</sequence>
<dbReference type="SUPFAM" id="SSF56968">
    <property type="entry name" value="Lipovitellin-phosvitin complex, beta-sheet shell regions"/>
    <property type="match status" value="2"/>
</dbReference>
<reference evidence="12" key="1">
    <citation type="journal article" date="2023" name="Insect Mol. Biol.">
        <title>Genome sequencing provides insights into the evolution of gene families encoding plant cell wall-degrading enzymes in longhorned beetles.</title>
        <authorList>
            <person name="Shin N.R."/>
            <person name="Okamura Y."/>
            <person name="Kirsch R."/>
            <person name="Pauchet Y."/>
        </authorList>
    </citation>
    <scope>NUCLEOTIDE SEQUENCE</scope>
    <source>
        <strain evidence="12">RBIC_L_NR</strain>
    </source>
</reference>
<evidence type="ECO:0000256" key="5">
    <source>
        <dbReference type="ARBA" id="ARBA00022761"/>
    </source>
</evidence>
<name>A0AAV8ZK56_9CUCU</name>
<keyword evidence="8" id="KW-1015">Disulfide bond</keyword>
<evidence type="ECO:0000313" key="12">
    <source>
        <dbReference type="EMBL" id="KAJ8964440.1"/>
    </source>
</evidence>
<dbReference type="Gene3D" id="2.20.50.20">
    <property type="entry name" value="Lipovitellin. Chain A, domain 3"/>
    <property type="match status" value="1"/>
</dbReference>
<evidence type="ECO:0000256" key="2">
    <source>
        <dbReference type="ARBA" id="ARBA00022448"/>
    </source>
</evidence>
<feature type="domain" description="Vitellogenin" evidence="11">
    <location>
        <begin position="11"/>
        <end position="597"/>
    </location>
</feature>
<keyword evidence="5" id="KW-0758">Storage protein</keyword>
<dbReference type="SMART" id="SM00638">
    <property type="entry name" value="LPD_N"/>
    <property type="match status" value="1"/>
</dbReference>
<evidence type="ECO:0000256" key="8">
    <source>
        <dbReference type="ARBA" id="ARBA00023157"/>
    </source>
</evidence>
<keyword evidence="7" id="KW-0446">Lipid-binding</keyword>
<dbReference type="Gene3D" id="1.25.10.20">
    <property type="entry name" value="Vitellinogen, superhelical"/>
    <property type="match status" value="1"/>
</dbReference>
<dbReference type="Gene3D" id="2.20.80.10">
    <property type="entry name" value="Lipovitellin-phosvitin complex, chain A, domain 4"/>
    <property type="match status" value="1"/>
</dbReference>
<dbReference type="FunFam" id="2.20.80.10:FF:000003">
    <property type="entry name" value="Apolipoprotein lipid transfer particle"/>
    <property type="match status" value="1"/>
</dbReference>
<dbReference type="EMBL" id="JANEYF010001352">
    <property type="protein sequence ID" value="KAJ8964440.1"/>
    <property type="molecule type" value="Genomic_DNA"/>
</dbReference>
<dbReference type="InterPro" id="IPR015819">
    <property type="entry name" value="Lipid_transp_b-sht_shell"/>
</dbReference>
<dbReference type="InterPro" id="IPR015816">
    <property type="entry name" value="Vitellinogen_b-sht_N"/>
</dbReference>
<keyword evidence="4" id="KW-0732">Signal</keyword>
<dbReference type="Proteomes" id="UP001162156">
    <property type="component" value="Unassembled WGS sequence"/>
</dbReference>
<gene>
    <name evidence="12" type="ORF">NQ314_004909</name>
</gene>
<dbReference type="InterPro" id="IPR015817">
    <property type="entry name" value="Vitellinogen_open_b-sht_sub1"/>
</dbReference>
<evidence type="ECO:0000256" key="6">
    <source>
        <dbReference type="ARBA" id="ARBA00023055"/>
    </source>
</evidence>
<dbReference type="GO" id="GO:0045735">
    <property type="term" value="F:nutrient reservoir activity"/>
    <property type="evidence" value="ECO:0007669"/>
    <property type="project" value="UniProtKB-KW"/>
</dbReference>
<dbReference type="PANTHER" id="PTHR23345">
    <property type="entry name" value="VITELLOGENIN-RELATED"/>
    <property type="match status" value="1"/>
</dbReference>
<dbReference type="Pfam" id="PF09172">
    <property type="entry name" value="Vit_open_b-sht"/>
    <property type="match status" value="1"/>
</dbReference>
<protein>
    <recommendedName>
        <fullName evidence="11">Vitellogenin domain-containing protein</fullName>
    </recommendedName>
</protein>
<keyword evidence="9" id="KW-0325">Glycoprotein</keyword>
<dbReference type="PROSITE" id="PS51211">
    <property type="entry name" value="VITELLOGENIN"/>
    <property type="match status" value="1"/>
</dbReference>